<dbReference type="PROSITE" id="PS51987">
    <property type="entry name" value="GS_CATALYTIC"/>
    <property type="match status" value="1"/>
</dbReference>
<dbReference type="GO" id="GO:0019740">
    <property type="term" value="P:nitrogen utilization"/>
    <property type="evidence" value="ECO:0007669"/>
    <property type="project" value="TreeGrafter"/>
</dbReference>
<evidence type="ECO:0000256" key="12">
    <source>
        <dbReference type="PROSITE-ProRule" id="PRU01330"/>
    </source>
</evidence>
<dbReference type="GO" id="GO:0005737">
    <property type="term" value="C:cytoplasm"/>
    <property type="evidence" value="ECO:0007669"/>
    <property type="project" value="UniProtKB-SubCell"/>
</dbReference>
<dbReference type="PROSITE" id="PS51986">
    <property type="entry name" value="GS_BETA_GRASP"/>
    <property type="match status" value="1"/>
</dbReference>
<dbReference type="SUPFAM" id="SSF55931">
    <property type="entry name" value="Glutamine synthetase/guanido kinase"/>
    <property type="match status" value="1"/>
</dbReference>
<dbReference type="GO" id="GO:0006542">
    <property type="term" value="P:glutamine biosynthetic process"/>
    <property type="evidence" value="ECO:0007669"/>
    <property type="project" value="InterPro"/>
</dbReference>
<dbReference type="InterPro" id="IPR008146">
    <property type="entry name" value="Gln_synth_cat_dom"/>
</dbReference>
<keyword evidence="6 9" id="KW-0547">Nucleotide-binding</keyword>
<accession>A0A2Z4AF43</accession>
<feature type="binding site" evidence="8">
    <location>
        <position position="360"/>
    </location>
    <ligand>
        <name>L-glutamate</name>
        <dbReference type="ChEBI" id="CHEBI:29985"/>
    </ligand>
</feature>
<dbReference type="PROSITE" id="PS00180">
    <property type="entry name" value="GLNA_1"/>
    <property type="match status" value="1"/>
</dbReference>
<feature type="binding site" evidence="9">
    <location>
        <position position="207"/>
    </location>
    <ligand>
        <name>ATP</name>
        <dbReference type="ChEBI" id="CHEBI:30616"/>
    </ligand>
</feature>
<comment type="similarity">
    <text evidence="2 12 13">Belongs to the glutamine synthetase family.</text>
</comment>
<feature type="binding site" evidence="10">
    <location>
        <position position="220"/>
    </location>
    <ligand>
        <name>Mg(2+)</name>
        <dbReference type="ChEBI" id="CHEBI:18420"/>
        <label>1</label>
    </ligand>
</feature>
<dbReference type="InterPro" id="IPR036651">
    <property type="entry name" value="Gln_synt_N_sf"/>
</dbReference>
<dbReference type="Proteomes" id="UP000247465">
    <property type="component" value="Chromosome"/>
</dbReference>
<keyword evidence="5 14" id="KW-0436">Ligase</keyword>
<feature type="modified residue" description="O-AMP-tyrosine" evidence="11">
    <location>
        <position position="398"/>
    </location>
</feature>
<dbReference type="PANTHER" id="PTHR43407">
    <property type="entry name" value="GLUTAMINE SYNTHETASE"/>
    <property type="match status" value="1"/>
</dbReference>
<dbReference type="GO" id="GO:0016020">
    <property type="term" value="C:membrane"/>
    <property type="evidence" value="ECO:0007669"/>
    <property type="project" value="TreeGrafter"/>
</dbReference>
<keyword evidence="11" id="KW-0597">Phosphoprotein</keyword>
<evidence type="ECO:0000256" key="7">
    <source>
        <dbReference type="ARBA" id="ARBA00022840"/>
    </source>
</evidence>
<comment type="cofactor">
    <cofactor evidence="10">
        <name>Mg(2+)</name>
        <dbReference type="ChEBI" id="CHEBI:18420"/>
    </cofactor>
    <text evidence="10">Binds 2 Mg(2+) ions per subunit.</text>
</comment>
<dbReference type="GO" id="GO:0004356">
    <property type="term" value="F:glutamine synthetase activity"/>
    <property type="evidence" value="ECO:0007669"/>
    <property type="project" value="UniProtKB-EC"/>
</dbReference>
<dbReference type="InterPro" id="IPR014746">
    <property type="entry name" value="Gln_synth/guanido_kin_cat_dom"/>
</dbReference>
<evidence type="ECO:0000259" key="15">
    <source>
        <dbReference type="PROSITE" id="PS51986"/>
    </source>
</evidence>
<evidence type="ECO:0000256" key="14">
    <source>
        <dbReference type="RuleBase" id="RU004356"/>
    </source>
</evidence>
<evidence type="ECO:0000256" key="6">
    <source>
        <dbReference type="ARBA" id="ARBA00022741"/>
    </source>
</evidence>
<dbReference type="KEGG" id="mtar:DF168_02208"/>
<evidence type="ECO:0000313" key="18">
    <source>
        <dbReference type="Proteomes" id="UP000247465"/>
    </source>
</evidence>
<dbReference type="Gene3D" id="3.10.20.70">
    <property type="entry name" value="Glutamine synthetase, N-terminal domain"/>
    <property type="match status" value="1"/>
</dbReference>
<feature type="binding site" evidence="8">
    <location>
        <position position="321"/>
    </location>
    <ligand>
        <name>L-glutamate</name>
        <dbReference type="ChEBI" id="CHEBI:29985"/>
    </ligand>
</feature>
<dbReference type="SMART" id="SM01230">
    <property type="entry name" value="Gln-synt_C"/>
    <property type="match status" value="1"/>
</dbReference>
<comment type="catalytic activity">
    <reaction evidence="14">
        <text>L-glutamate + NH4(+) + ATP = L-glutamine + ADP + phosphate + H(+)</text>
        <dbReference type="Rhea" id="RHEA:16169"/>
        <dbReference type="ChEBI" id="CHEBI:15378"/>
        <dbReference type="ChEBI" id="CHEBI:28938"/>
        <dbReference type="ChEBI" id="CHEBI:29985"/>
        <dbReference type="ChEBI" id="CHEBI:30616"/>
        <dbReference type="ChEBI" id="CHEBI:43474"/>
        <dbReference type="ChEBI" id="CHEBI:58359"/>
        <dbReference type="ChEBI" id="CHEBI:456216"/>
        <dbReference type="EC" id="6.3.1.2"/>
    </reaction>
</comment>
<evidence type="ECO:0000256" key="8">
    <source>
        <dbReference type="PIRSR" id="PIRSR604809-1"/>
    </source>
</evidence>
<feature type="binding site" evidence="10">
    <location>
        <position position="130"/>
    </location>
    <ligand>
        <name>Mg(2+)</name>
        <dbReference type="ChEBI" id="CHEBI:18420"/>
        <label>1</label>
    </ligand>
</feature>
<organism evidence="17 18">
    <name type="scientific">Candidatus Moanibacter tarae</name>
    <dbReference type="NCBI Taxonomy" id="2200854"/>
    <lineage>
        <taxon>Bacteria</taxon>
        <taxon>Pseudomonadati</taxon>
        <taxon>Verrucomicrobiota</taxon>
        <taxon>Opitutia</taxon>
        <taxon>Puniceicoccales</taxon>
        <taxon>Puniceicoccales incertae sedis</taxon>
        <taxon>Candidatus Moanibacter</taxon>
    </lineage>
</organism>
<dbReference type="GO" id="GO:0005524">
    <property type="term" value="F:ATP binding"/>
    <property type="evidence" value="ECO:0007669"/>
    <property type="project" value="UniProtKB-KW"/>
</dbReference>
<dbReference type="InterPro" id="IPR027302">
    <property type="entry name" value="Gln_synth_N_conserv_site"/>
</dbReference>
<feature type="binding site" evidence="8">
    <location>
        <begin position="264"/>
        <end position="265"/>
    </location>
    <ligand>
        <name>L-glutamate</name>
        <dbReference type="ChEBI" id="CHEBI:29985"/>
    </ligand>
</feature>
<evidence type="ECO:0000313" key="17">
    <source>
        <dbReference type="EMBL" id="AWT60983.1"/>
    </source>
</evidence>
<feature type="binding site" evidence="10">
    <location>
        <position position="132"/>
    </location>
    <ligand>
        <name>Mg(2+)</name>
        <dbReference type="ChEBI" id="CHEBI:18420"/>
        <label>1</label>
    </ligand>
</feature>
<feature type="binding site" evidence="9">
    <location>
        <position position="339"/>
    </location>
    <ligand>
        <name>ATP</name>
        <dbReference type="ChEBI" id="CHEBI:30616"/>
    </ligand>
</feature>
<feature type="domain" description="GS catalytic" evidence="16">
    <location>
        <begin position="105"/>
        <end position="469"/>
    </location>
</feature>
<dbReference type="FunFam" id="3.30.590.10:FF:000001">
    <property type="entry name" value="Glutamine synthetase"/>
    <property type="match status" value="1"/>
</dbReference>
<dbReference type="Pfam" id="PF00120">
    <property type="entry name" value="Gln-synt_C"/>
    <property type="match status" value="1"/>
</dbReference>
<dbReference type="AlphaFoldDB" id="A0A2Z4AF43"/>
<dbReference type="EC" id="6.3.1.2" evidence="14"/>
<sequence>MNPSEVIAFAKEKDVKFVDLKFCDIHATWQHFTVPVSELTDDAFNDGFGFDGSSIRGWQGIEASDMLVIPDPGTAIIDPFVKATTLSLVCDIEDPLTREPYGRSPRGVAKKAEEYLQSTGLGDTAYFGPEAEFFIFDDVRFDSSANEAFYSVDSSEGVWNTGRDEMPNLGHKIRHKEGYLPVAPKDQLMDLRNDMVLTMIDLGIEVEAQHHEVSTGGQAEIDLRFGPLHSMGDSLCLYKYVVKNVARRYEKTATFMPKPIFGDNGSGMHVHSSIWKGGEPTFAGDCYAGLSQEAIYYIGGLLKHAAALCAICNPTNNSYKRLVPGFEAPVNLAYSARNRSAICRIPTYSNSPKAKRVEFRVPDPSCNPYLAFSAILMAGLDGIENRIDPGDAVDKNLYDLSPEDADQIKQVPDSLKGSLDALADDHKFLVKGGVFTEDFIQNFIELKNEEYDDVRIRTHPHEYFLYYDI</sequence>
<gene>
    <name evidence="17" type="primary">glnA</name>
    <name evidence="17" type="ORF">DF168_02208</name>
</gene>
<evidence type="ECO:0000256" key="11">
    <source>
        <dbReference type="PIRSR" id="PIRSR604809-50"/>
    </source>
</evidence>
<feature type="binding site" evidence="8">
    <location>
        <position position="327"/>
    </location>
    <ligand>
        <name>L-glutamate</name>
        <dbReference type="ChEBI" id="CHEBI:29985"/>
    </ligand>
</feature>
<evidence type="ECO:0000256" key="10">
    <source>
        <dbReference type="PIRSR" id="PIRSR604809-3"/>
    </source>
</evidence>
<reference evidence="17 18" key="1">
    <citation type="submission" date="2018-06" db="EMBL/GenBank/DDBJ databases">
        <title>Draft Genome Sequence of a Novel Marine Bacterium Related to the Verrucomicrobia.</title>
        <authorList>
            <person name="Vosseberg J."/>
            <person name="Martijn J."/>
            <person name="Ettema T.J.G."/>
        </authorList>
    </citation>
    <scope>NUCLEOTIDE SEQUENCE [LARGE SCALE GENOMIC DNA]</scope>
    <source>
        <strain evidence="17">TARA_B100001123</strain>
    </source>
</reference>
<feature type="binding site" evidence="10">
    <location>
        <position position="358"/>
    </location>
    <ligand>
        <name>Mg(2+)</name>
        <dbReference type="ChEBI" id="CHEBI:18420"/>
        <label>1</label>
    </ligand>
</feature>
<evidence type="ECO:0000256" key="5">
    <source>
        <dbReference type="ARBA" id="ARBA00022598"/>
    </source>
</evidence>
<feature type="binding site" evidence="9">
    <location>
        <begin position="271"/>
        <end position="273"/>
    </location>
    <ligand>
        <name>ATP</name>
        <dbReference type="ChEBI" id="CHEBI:30616"/>
    </ligand>
</feature>
<evidence type="ECO:0000256" key="13">
    <source>
        <dbReference type="RuleBase" id="RU000384"/>
    </source>
</evidence>
<proteinExistence type="inferred from homology"/>
<keyword evidence="10" id="KW-0479">Metal-binding</keyword>
<feature type="binding site" evidence="10">
    <location>
        <position position="269"/>
    </location>
    <ligand>
        <name>Mg(2+)</name>
        <dbReference type="ChEBI" id="CHEBI:18420"/>
        <label>1</label>
    </ligand>
</feature>
<feature type="binding site" evidence="10">
    <location>
        <position position="212"/>
    </location>
    <ligand>
        <name>Mg(2+)</name>
        <dbReference type="ChEBI" id="CHEBI:18420"/>
        <label>1</label>
    </ligand>
</feature>
<evidence type="ECO:0000256" key="4">
    <source>
        <dbReference type="ARBA" id="ARBA00022490"/>
    </source>
</evidence>
<feature type="domain" description="GS beta-grasp" evidence="15">
    <location>
        <begin position="13"/>
        <end position="97"/>
    </location>
</feature>
<dbReference type="NCBIfam" id="TIGR00653">
    <property type="entry name" value="GlnA"/>
    <property type="match status" value="1"/>
</dbReference>
<keyword evidence="7 9" id="KW-0067">ATP-binding</keyword>
<dbReference type="InterPro" id="IPR027303">
    <property type="entry name" value="Gln_synth_gly_rich_site"/>
</dbReference>
<keyword evidence="10" id="KW-0460">Magnesium</keyword>
<dbReference type="SUPFAM" id="SSF54368">
    <property type="entry name" value="Glutamine synthetase, N-terminal domain"/>
    <property type="match status" value="1"/>
</dbReference>
<evidence type="ECO:0000256" key="2">
    <source>
        <dbReference type="ARBA" id="ARBA00009897"/>
    </source>
</evidence>
<feature type="binding site" evidence="9">
    <location>
        <position position="353"/>
    </location>
    <ligand>
        <name>ATP</name>
        <dbReference type="ChEBI" id="CHEBI:30616"/>
    </ligand>
</feature>
<evidence type="ECO:0000256" key="9">
    <source>
        <dbReference type="PIRSR" id="PIRSR604809-2"/>
    </source>
</evidence>
<keyword evidence="4" id="KW-0963">Cytoplasm</keyword>
<dbReference type="InterPro" id="IPR008147">
    <property type="entry name" value="Gln_synt_N"/>
</dbReference>
<dbReference type="PROSITE" id="PS00181">
    <property type="entry name" value="GLNA_ATP"/>
    <property type="match status" value="1"/>
</dbReference>
<protein>
    <recommendedName>
        <fullName evidence="3 14">Glutamine synthetase</fullName>
        <ecNumber evidence="14">6.3.1.2</ecNumber>
    </recommendedName>
</protein>
<feature type="binding site" evidence="8">
    <location>
        <position position="339"/>
    </location>
    <ligand>
        <name>L-glutamate</name>
        <dbReference type="ChEBI" id="CHEBI:29985"/>
    </ligand>
</feature>
<comment type="subcellular location">
    <subcellularLocation>
        <location evidence="1">Cytoplasm</location>
    </subcellularLocation>
</comment>
<name>A0A2Z4AF43_9BACT</name>
<dbReference type="PANTHER" id="PTHR43407:SF1">
    <property type="entry name" value="LENGSIN"/>
    <property type="match status" value="1"/>
</dbReference>
<dbReference type="GO" id="GO:0046872">
    <property type="term" value="F:metal ion binding"/>
    <property type="evidence" value="ECO:0007669"/>
    <property type="project" value="UniProtKB-KW"/>
</dbReference>
<dbReference type="InterPro" id="IPR004809">
    <property type="entry name" value="Gln_synth_I"/>
</dbReference>
<evidence type="ECO:0000256" key="1">
    <source>
        <dbReference type="ARBA" id="ARBA00004496"/>
    </source>
</evidence>
<evidence type="ECO:0000259" key="16">
    <source>
        <dbReference type="PROSITE" id="PS51987"/>
    </source>
</evidence>
<dbReference type="EMBL" id="CP029803">
    <property type="protein sequence ID" value="AWT60983.1"/>
    <property type="molecule type" value="Genomic_DNA"/>
</dbReference>
<evidence type="ECO:0000256" key="3">
    <source>
        <dbReference type="ARBA" id="ARBA00021364"/>
    </source>
</evidence>
<dbReference type="Pfam" id="PF03951">
    <property type="entry name" value="Gln-synt_N"/>
    <property type="match status" value="1"/>
</dbReference>
<dbReference type="Gene3D" id="3.30.590.10">
    <property type="entry name" value="Glutamine synthetase/guanido kinase, catalytic domain"/>
    <property type="match status" value="1"/>
</dbReference>